<dbReference type="Proteomes" id="UP001212411">
    <property type="component" value="Chromosome 1"/>
</dbReference>
<keyword evidence="7" id="KW-1185">Reference proteome</keyword>
<sequence length="163" mass="17821">MLRNLARRSLTLSRPLLTRSLNVPNRISYRPKFVSNMSTKTIINSPKLSSAGPYNQAIKANGTIYCSGQIPVKDGKVVEGCVGTQTRQCLLNLQDVLQEAGSGLEKIVKINIFLSDMNDFATVNKAYSETLPDPKPARSCVAVKTLPLEAQGVRIEIECIAVE</sequence>
<gene>
    <name evidence="6" type="primary">mmf1</name>
    <name evidence="6" type="ORF">SOMG_00126</name>
</gene>
<evidence type="ECO:0000313" key="6">
    <source>
        <dbReference type="EMBL" id="WBW70721.1"/>
    </source>
</evidence>
<dbReference type="Pfam" id="PF01042">
    <property type="entry name" value="Ribonuc_L-PSP"/>
    <property type="match status" value="1"/>
</dbReference>
<organism evidence="6 7">
    <name type="scientific">Schizosaccharomyces osmophilus</name>
    <dbReference type="NCBI Taxonomy" id="2545709"/>
    <lineage>
        <taxon>Eukaryota</taxon>
        <taxon>Fungi</taxon>
        <taxon>Dikarya</taxon>
        <taxon>Ascomycota</taxon>
        <taxon>Taphrinomycotina</taxon>
        <taxon>Schizosaccharomycetes</taxon>
        <taxon>Schizosaccharomycetales</taxon>
        <taxon>Schizosaccharomycetaceae</taxon>
        <taxon>Schizosaccharomyces</taxon>
    </lineage>
</organism>
<dbReference type="PROSITE" id="PS01094">
    <property type="entry name" value="UPF0076"/>
    <property type="match status" value="1"/>
</dbReference>
<dbReference type="GeneID" id="80873613"/>
<dbReference type="InterPro" id="IPR006175">
    <property type="entry name" value="YjgF/YER057c/UK114"/>
</dbReference>
<dbReference type="InterPro" id="IPR019897">
    <property type="entry name" value="RidA_CS"/>
</dbReference>
<comment type="function">
    <text evidence="5">Plays a role in the maintenance of mitochondrial DNA.</text>
</comment>
<dbReference type="InterPro" id="IPR035959">
    <property type="entry name" value="RutC-like_sf"/>
</dbReference>
<evidence type="ECO:0000256" key="2">
    <source>
        <dbReference type="ARBA" id="ARBA00010552"/>
    </source>
</evidence>
<proteinExistence type="inferred from homology"/>
<dbReference type="SUPFAM" id="SSF55298">
    <property type="entry name" value="YjgF-like"/>
    <property type="match status" value="1"/>
</dbReference>
<dbReference type="PANTHER" id="PTHR11803:SF58">
    <property type="entry name" value="PROTEIN HMF1-RELATED"/>
    <property type="match status" value="1"/>
</dbReference>
<dbReference type="InterPro" id="IPR006056">
    <property type="entry name" value="RidA"/>
</dbReference>
<dbReference type="GO" id="GO:0005829">
    <property type="term" value="C:cytosol"/>
    <property type="evidence" value="ECO:0007669"/>
    <property type="project" value="TreeGrafter"/>
</dbReference>
<dbReference type="GO" id="GO:0019239">
    <property type="term" value="F:deaminase activity"/>
    <property type="evidence" value="ECO:0007669"/>
    <property type="project" value="TreeGrafter"/>
</dbReference>
<keyword evidence="4" id="KW-0496">Mitochondrion</keyword>
<name>A0AAE9W5T5_9SCHI</name>
<reference evidence="6 7" key="1">
    <citation type="journal article" date="2023" name="G3 (Bethesda)">
        <title>A high-quality reference genome for the fission yeast Schizosaccharomyces osmophilus.</title>
        <authorList>
            <person name="Jia G.S."/>
            <person name="Zhang W.C."/>
            <person name="Liang Y."/>
            <person name="Liu X.H."/>
            <person name="Rhind N."/>
            <person name="Pidoux A."/>
            <person name="Brysch-Herzberg M."/>
            <person name="Du L.L."/>
        </authorList>
    </citation>
    <scope>NUCLEOTIDE SEQUENCE [LARGE SCALE GENOMIC DNA]</scope>
    <source>
        <strain evidence="6 7">CBS 15793</strain>
    </source>
</reference>
<dbReference type="NCBIfam" id="TIGR00004">
    <property type="entry name" value="Rid family detoxifying hydrolase"/>
    <property type="match status" value="1"/>
</dbReference>
<protein>
    <submittedName>
        <fullName evidence="6">Mitochondrial matrix protein</fullName>
    </submittedName>
</protein>
<keyword evidence="3" id="KW-0809">Transit peptide</keyword>
<evidence type="ECO:0000313" key="7">
    <source>
        <dbReference type="Proteomes" id="UP001212411"/>
    </source>
</evidence>
<evidence type="ECO:0000256" key="3">
    <source>
        <dbReference type="ARBA" id="ARBA00022946"/>
    </source>
</evidence>
<dbReference type="CDD" id="cd00448">
    <property type="entry name" value="YjgF_YER057c_UK114_family"/>
    <property type="match status" value="1"/>
</dbReference>
<dbReference type="RefSeq" id="XP_056034964.1">
    <property type="nucleotide sequence ID" value="XM_056178924.1"/>
</dbReference>
<evidence type="ECO:0000256" key="4">
    <source>
        <dbReference type="ARBA" id="ARBA00023128"/>
    </source>
</evidence>
<dbReference type="PANTHER" id="PTHR11803">
    <property type="entry name" value="2-IMINOBUTANOATE/2-IMINOPROPANOATE DEAMINASE RIDA"/>
    <property type="match status" value="1"/>
</dbReference>
<accession>A0AAE9W5T5</accession>
<evidence type="ECO:0000256" key="1">
    <source>
        <dbReference type="ARBA" id="ARBA00004173"/>
    </source>
</evidence>
<dbReference type="FunFam" id="3.30.1330.40:FF:000001">
    <property type="entry name" value="L-PSP family endoribonuclease"/>
    <property type="match status" value="1"/>
</dbReference>
<dbReference type="Gene3D" id="3.30.1330.40">
    <property type="entry name" value="RutC-like"/>
    <property type="match status" value="1"/>
</dbReference>
<comment type="similarity">
    <text evidence="2">Belongs to the RutC family.</text>
</comment>
<dbReference type="KEGG" id="som:SOMG_00126"/>
<evidence type="ECO:0000256" key="5">
    <source>
        <dbReference type="ARBA" id="ARBA00059637"/>
    </source>
</evidence>
<comment type="subcellular location">
    <subcellularLocation>
        <location evidence="1">Mitochondrion</location>
    </subcellularLocation>
</comment>
<dbReference type="AlphaFoldDB" id="A0AAE9W5T5"/>
<dbReference type="GO" id="GO:0005739">
    <property type="term" value="C:mitochondrion"/>
    <property type="evidence" value="ECO:0007669"/>
    <property type="project" value="UniProtKB-SubCell"/>
</dbReference>
<dbReference type="EMBL" id="CP115611">
    <property type="protein sequence ID" value="WBW70721.1"/>
    <property type="molecule type" value="Genomic_DNA"/>
</dbReference>